<feature type="compositionally biased region" description="Basic and acidic residues" evidence="1">
    <location>
        <begin position="121"/>
        <end position="134"/>
    </location>
</feature>
<gene>
    <name evidence="2" type="ORF">KEK_20578</name>
</gene>
<accession>G7CM71</accession>
<dbReference type="Proteomes" id="UP000004915">
    <property type="component" value="Unassembled WGS sequence"/>
</dbReference>
<feature type="compositionally biased region" description="Basic and acidic residues" evidence="1">
    <location>
        <begin position="98"/>
        <end position="109"/>
    </location>
</feature>
<organism evidence="2 3">
    <name type="scientific">Mycolicibacterium thermoresistibile (strain ATCC 19527 / DSM 44167 / CIP 105390 / JCM 6362 / NCTC 10409 / 316)</name>
    <name type="common">Mycobacterium thermoresistibile</name>
    <dbReference type="NCBI Taxonomy" id="1078020"/>
    <lineage>
        <taxon>Bacteria</taxon>
        <taxon>Bacillati</taxon>
        <taxon>Actinomycetota</taxon>
        <taxon>Actinomycetes</taxon>
        <taxon>Mycobacteriales</taxon>
        <taxon>Mycobacteriaceae</taxon>
        <taxon>Mycolicibacterium</taxon>
    </lineage>
</organism>
<dbReference type="EMBL" id="AGVE01000050">
    <property type="protein sequence ID" value="EHI11024.1"/>
    <property type="molecule type" value="Genomic_DNA"/>
</dbReference>
<feature type="compositionally biased region" description="Basic and acidic residues" evidence="1">
    <location>
        <begin position="162"/>
        <end position="175"/>
    </location>
</feature>
<dbReference type="AlphaFoldDB" id="G7CM71"/>
<keyword evidence="3" id="KW-1185">Reference proteome</keyword>
<evidence type="ECO:0000313" key="2">
    <source>
        <dbReference type="EMBL" id="EHI11024.1"/>
    </source>
</evidence>
<proteinExistence type="predicted"/>
<evidence type="ECO:0008006" key="4">
    <source>
        <dbReference type="Google" id="ProtNLM"/>
    </source>
</evidence>
<evidence type="ECO:0000313" key="3">
    <source>
        <dbReference type="Proteomes" id="UP000004915"/>
    </source>
</evidence>
<protein>
    <recommendedName>
        <fullName evidence="4">IF2 family translation initiation factor</fullName>
    </recommendedName>
</protein>
<name>G7CM71_MYCT3</name>
<reference evidence="2 3" key="1">
    <citation type="submission" date="2011-11" db="EMBL/GenBank/DDBJ databases">
        <authorList>
            <consortium name="Tuberculosis Structural Genomics Consortium"/>
            <person name="Ioerger T.R."/>
        </authorList>
    </citation>
    <scope>NUCLEOTIDE SEQUENCE [LARGE SCALE GENOMIC DNA]</scope>
    <source>
        <strain evidence="3">ATCC 19527 / DSM 44167 / CIP 105390 / JCM 6362 / NCTC 10409 / 316</strain>
    </source>
</reference>
<dbReference type="RefSeq" id="WP_003927582.1">
    <property type="nucleotide sequence ID" value="NZ_AGVE01000050.1"/>
</dbReference>
<sequence>MRVTDVPRTVLRLQYQLARFPLQVIGDQFVARLDDESPARLWYEGSLGRLDAVIGGALGDEALRRRGAARMDRSAALGRAARLDDTATERVQAADAELRHTREQAEQRQHAAQATTQQQVREARETAENRKRDAAVTAQRGTAAAKRQADEVAARRKGAARAAEEQDQARIRAAERQATAAAGGKGRAAEAKRAAAAAAETRADRLEDLARTEKDNR</sequence>
<feature type="compositionally biased region" description="Basic and acidic residues" evidence="1">
    <location>
        <begin position="201"/>
        <end position="217"/>
    </location>
</feature>
<feature type="region of interest" description="Disordered" evidence="1">
    <location>
        <begin position="98"/>
        <end position="217"/>
    </location>
</feature>
<dbReference type="eggNOG" id="ENOG5033RUJ">
    <property type="taxonomic scope" value="Bacteria"/>
</dbReference>
<evidence type="ECO:0000256" key="1">
    <source>
        <dbReference type="SAM" id="MobiDB-lite"/>
    </source>
</evidence>
<feature type="compositionally biased region" description="Low complexity" evidence="1">
    <location>
        <begin position="110"/>
        <end position="120"/>
    </location>
</feature>
<dbReference type="PATRIC" id="fig|1078020.3.peg.4068"/>
<comment type="caution">
    <text evidence="2">The sequence shown here is derived from an EMBL/GenBank/DDBJ whole genome shotgun (WGS) entry which is preliminary data.</text>
</comment>
<feature type="compositionally biased region" description="Low complexity" evidence="1">
    <location>
        <begin position="135"/>
        <end position="145"/>
    </location>
</feature>